<feature type="region of interest" description="Disordered" evidence="1">
    <location>
        <begin position="40"/>
        <end position="64"/>
    </location>
</feature>
<feature type="compositionally biased region" description="Basic and acidic residues" evidence="1">
    <location>
        <begin position="50"/>
        <end position="64"/>
    </location>
</feature>
<dbReference type="OrthoDB" id="2967419at2"/>
<keyword evidence="4" id="KW-1185">Reference proteome</keyword>
<dbReference type="Proteomes" id="UP000198778">
    <property type="component" value="Unassembled WGS sequence"/>
</dbReference>
<dbReference type="RefSeq" id="WP_090839354.1">
    <property type="nucleotide sequence ID" value="NZ_FNIL01000001.1"/>
</dbReference>
<keyword evidence="2" id="KW-1133">Transmembrane helix</keyword>
<feature type="region of interest" description="Disordered" evidence="1">
    <location>
        <begin position="107"/>
        <end position="171"/>
    </location>
</feature>
<evidence type="ECO:0008006" key="5">
    <source>
        <dbReference type="Google" id="ProtNLM"/>
    </source>
</evidence>
<reference evidence="4" key="1">
    <citation type="submission" date="2016-10" db="EMBL/GenBank/DDBJ databases">
        <authorList>
            <person name="Varghese N."/>
            <person name="Submissions S."/>
        </authorList>
    </citation>
    <scope>NUCLEOTIDE SEQUENCE [LARGE SCALE GENOMIC DNA]</scope>
    <source>
        <strain evidence="4">CGMCC 1.10369</strain>
    </source>
</reference>
<keyword evidence="2" id="KW-0812">Transmembrane</keyword>
<dbReference type="AlphaFoldDB" id="A0A1G9ZA06"/>
<organism evidence="3 4">
    <name type="scientific">Alkalicoccus daliensis</name>
    <dbReference type="NCBI Taxonomy" id="745820"/>
    <lineage>
        <taxon>Bacteria</taxon>
        <taxon>Bacillati</taxon>
        <taxon>Bacillota</taxon>
        <taxon>Bacilli</taxon>
        <taxon>Bacillales</taxon>
        <taxon>Bacillaceae</taxon>
        <taxon>Alkalicoccus</taxon>
    </lineage>
</organism>
<name>A0A1G9ZA06_9BACI</name>
<evidence type="ECO:0000256" key="1">
    <source>
        <dbReference type="SAM" id="MobiDB-lite"/>
    </source>
</evidence>
<gene>
    <name evidence="3" type="ORF">SAMN04488053_10119</name>
</gene>
<accession>A0A1G9ZA06</accession>
<sequence>MRTNYESNYENNGTSKSKFITPAVLLSVIGGIIFWLSKRSDQSDSNDSQGVKEKAQQANEQIDKEELKDRFMRVVDLVKTTATSLQEIYDKHGEDLMEQTKQVKEQAENVASTAKEAGEDLKEIKDTTGQETKEELKGVKDAAKVDTGSSESNPEAVPFDQTIPPFRDPRK</sequence>
<evidence type="ECO:0000256" key="2">
    <source>
        <dbReference type="SAM" id="Phobius"/>
    </source>
</evidence>
<dbReference type="EMBL" id="FNIL01000001">
    <property type="protein sequence ID" value="SDN18209.1"/>
    <property type="molecule type" value="Genomic_DNA"/>
</dbReference>
<keyword evidence="2" id="KW-0472">Membrane</keyword>
<feature type="compositionally biased region" description="Basic and acidic residues" evidence="1">
    <location>
        <begin position="116"/>
        <end position="144"/>
    </location>
</feature>
<feature type="transmembrane region" description="Helical" evidence="2">
    <location>
        <begin position="20"/>
        <end position="37"/>
    </location>
</feature>
<protein>
    <recommendedName>
        <fullName evidence="5">YtxH domain-containing protein</fullName>
    </recommendedName>
</protein>
<evidence type="ECO:0000313" key="3">
    <source>
        <dbReference type="EMBL" id="SDN18209.1"/>
    </source>
</evidence>
<evidence type="ECO:0000313" key="4">
    <source>
        <dbReference type="Proteomes" id="UP000198778"/>
    </source>
</evidence>
<proteinExistence type="predicted"/>